<dbReference type="Proteomes" id="UP000007015">
    <property type="component" value="Chromosome 3"/>
</dbReference>
<feature type="compositionally biased region" description="Low complexity" evidence="1">
    <location>
        <begin position="12"/>
        <end position="25"/>
    </location>
</feature>
<organism evidence="2 3">
    <name type="scientific">Oryza sativa subsp. indica</name>
    <name type="common">Rice</name>
    <dbReference type="NCBI Taxonomy" id="39946"/>
    <lineage>
        <taxon>Eukaryota</taxon>
        <taxon>Viridiplantae</taxon>
        <taxon>Streptophyta</taxon>
        <taxon>Embryophyta</taxon>
        <taxon>Tracheophyta</taxon>
        <taxon>Spermatophyta</taxon>
        <taxon>Magnoliopsida</taxon>
        <taxon>Liliopsida</taxon>
        <taxon>Poales</taxon>
        <taxon>Poaceae</taxon>
        <taxon>BOP clade</taxon>
        <taxon>Oryzoideae</taxon>
        <taxon>Oryzeae</taxon>
        <taxon>Oryzinae</taxon>
        <taxon>Oryza</taxon>
        <taxon>Oryza sativa</taxon>
    </lineage>
</organism>
<dbReference type="HOGENOM" id="CLU_1752734_0_0_1"/>
<evidence type="ECO:0000256" key="1">
    <source>
        <dbReference type="SAM" id="MobiDB-lite"/>
    </source>
</evidence>
<accession>B8AQZ7</accession>
<sequence>MHPRIQSPTEQSPPQFSQMSPPSSFPDYSPNSCSLFPGIKHRTFVTIPCTTMQWRGRFRYPLLRSTLIAIRPLSPTLLALCCRLTTNRRTLRYAWLRKITGAPPPCLAIGSWSNWHDYISMAPAPEPTSAFFGANLVAGRQLQQFWTSA</sequence>
<dbReference type="Gramene" id="BGIOSGA010597-TA">
    <property type="protein sequence ID" value="BGIOSGA010597-PA"/>
    <property type="gene ID" value="BGIOSGA010597"/>
</dbReference>
<name>B8AQZ7_ORYSI</name>
<proteinExistence type="predicted"/>
<evidence type="ECO:0000313" key="2">
    <source>
        <dbReference type="EMBL" id="EEC75403.1"/>
    </source>
</evidence>
<keyword evidence="3" id="KW-1185">Reference proteome</keyword>
<protein>
    <submittedName>
        <fullName evidence="2">Uncharacterized protein</fullName>
    </submittedName>
</protein>
<dbReference type="EMBL" id="CM000128">
    <property type="protein sequence ID" value="EEC75403.1"/>
    <property type="molecule type" value="Genomic_DNA"/>
</dbReference>
<evidence type="ECO:0000313" key="3">
    <source>
        <dbReference type="Proteomes" id="UP000007015"/>
    </source>
</evidence>
<feature type="region of interest" description="Disordered" evidence="1">
    <location>
        <begin position="1"/>
        <end position="25"/>
    </location>
</feature>
<reference evidence="2 3" key="1">
    <citation type="journal article" date="2005" name="PLoS Biol.">
        <title>The genomes of Oryza sativa: a history of duplications.</title>
        <authorList>
            <person name="Yu J."/>
            <person name="Wang J."/>
            <person name="Lin W."/>
            <person name="Li S."/>
            <person name="Li H."/>
            <person name="Zhou J."/>
            <person name="Ni P."/>
            <person name="Dong W."/>
            <person name="Hu S."/>
            <person name="Zeng C."/>
            <person name="Zhang J."/>
            <person name="Zhang Y."/>
            <person name="Li R."/>
            <person name="Xu Z."/>
            <person name="Li S."/>
            <person name="Li X."/>
            <person name="Zheng H."/>
            <person name="Cong L."/>
            <person name="Lin L."/>
            <person name="Yin J."/>
            <person name="Geng J."/>
            <person name="Li G."/>
            <person name="Shi J."/>
            <person name="Liu J."/>
            <person name="Lv H."/>
            <person name="Li J."/>
            <person name="Wang J."/>
            <person name="Deng Y."/>
            <person name="Ran L."/>
            <person name="Shi X."/>
            <person name="Wang X."/>
            <person name="Wu Q."/>
            <person name="Li C."/>
            <person name="Ren X."/>
            <person name="Wang J."/>
            <person name="Wang X."/>
            <person name="Li D."/>
            <person name="Liu D."/>
            <person name="Zhang X."/>
            <person name="Ji Z."/>
            <person name="Zhao W."/>
            <person name="Sun Y."/>
            <person name="Zhang Z."/>
            <person name="Bao J."/>
            <person name="Han Y."/>
            <person name="Dong L."/>
            <person name="Ji J."/>
            <person name="Chen P."/>
            <person name="Wu S."/>
            <person name="Liu J."/>
            <person name="Xiao Y."/>
            <person name="Bu D."/>
            <person name="Tan J."/>
            <person name="Yang L."/>
            <person name="Ye C."/>
            <person name="Zhang J."/>
            <person name="Xu J."/>
            <person name="Zhou Y."/>
            <person name="Yu Y."/>
            <person name="Zhang B."/>
            <person name="Zhuang S."/>
            <person name="Wei H."/>
            <person name="Liu B."/>
            <person name="Lei M."/>
            <person name="Yu H."/>
            <person name="Li Y."/>
            <person name="Xu H."/>
            <person name="Wei S."/>
            <person name="He X."/>
            <person name="Fang L."/>
            <person name="Zhang Z."/>
            <person name="Zhang Y."/>
            <person name="Huang X."/>
            <person name="Su Z."/>
            <person name="Tong W."/>
            <person name="Li J."/>
            <person name="Tong Z."/>
            <person name="Li S."/>
            <person name="Ye J."/>
            <person name="Wang L."/>
            <person name="Fang L."/>
            <person name="Lei T."/>
            <person name="Chen C."/>
            <person name="Chen H."/>
            <person name="Xu Z."/>
            <person name="Li H."/>
            <person name="Huang H."/>
            <person name="Zhang F."/>
            <person name="Xu H."/>
            <person name="Li N."/>
            <person name="Zhao C."/>
            <person name="Li S."/>
            <person name="Dong L."/>
            <person name="Huang Y."/>
            <person name="Li L."/>
            <person name="Xi Y."/>
            <person name="Qi Q."/>
            <person name="Li W."/>
            <person name="Zhang B."/>
            <person name="Hu W."/>
            <person name="Zhang Y."/>
            <person name="Tian X."/>
            <person name="Jiao Y."/>
            <person name="Liang X."/>
            <person name="Jin J."/>
            <person name="Gao L."/>
            <person name="Zheng W."/>
            <person name="Hao B."/>
            <person name="Liu S."/>
            <person name="Wang W."/>
            <person name="Yuan L."/>
            <person name="Cao M."/>
            <person name="McDermott J."/>
            <person name="Samudrala R."/>
            <person name="Wang J."/>
            <person name="Wong G.K."/>
            <person name="Yang H."/>
        </authorList>
    </citation>
    <scope>NUCLEOTIDE SEQUENCE [LARGE SCALE GENOMIC DNA]</scope>
    <source>
        <strain evidence="3">cv. 93-11</strain>
    </source>
</reference>
<gene>
    <name evidence="2" type="ORF">OsI_11894</name>
</gene>
<feature type="compositionally biased region" description="Polar residues" evidence="1">
    <location>
        <begin position="1"/>
        <end position="10"/>
    </location>
</feature>
<dbReference type="AlphaFoldDB" id="B8AQZ7"/>